<dbReference type="Proteomes" id="UP000807469">
    <property type="component" value="Unassembled WGS sequence"/>
</dbReference>
<dbReference type="AlphaFoldDB" id="A0A9P5YP27"/>
<sequence>METIIRLDQHELAFSAVLEATRYFDLPPSQQLNHEQLEIWHEWRQRWLDLGASSRLNAMHNAASDLLARVESSGNRLDTVEAIYVNHPYHYREEFQSHRALRCLLENIRLETANPVVYPRAVLPVPFISSVSVVTQFTQQINRERYHARERHVDWQIFTVFRRLFDRPDQHVAYEKWRYCSGIQRFYIVRMARERVHSWIPEFDDRWTGQFQNSLELKNSQRNDELSRTLRHEIVVRVEMFPNIASGPPSPTGSW</sequence>
<keyword evidence="2" id="KW-1185">Reference proteome</keyword>
<name>A0A9P5YP27_9AGAR</name>
<evidence type="ECO:0000313" key="1">
    <source>
        <dbReference type="EMBL" id="KAF9472752.1"/>
    </source>
</evidence>
<reference evidence="1" key="1">
    <citation type="submission" date="2020-11" db="EMBL/GenBank/DDBJ databases">
        <authorList>
            <consortium name="DOE Joint Genome Institute"/>
            <person name="Ahrendt S."/>
            <person name="Riley R."/>
            <person name="Andreopoulos W."/>
            <person name="Labutti K."/>
            <person name="Pangilinan J."/>
            <person name="Ruiz-Duenas F.J."/>
            <person name="Barrasa J.M."/>
            <person name="Sanchez-Garcia M."/>
            <person name="Camarero S."/>
            <person name="Miyauchi S."/>
            <person name="Serrano A."/>
            <person name="Linde D."/>
            <person name="Babiker R."/>
            <person name="Drula E."/>
            <person name="Ayuso-Fernandez I."/>
            <person name="Pacheco R."/>
            <person name="Padilla G."/>
            <person name="Ferreira P."/>
            <person name="Barriuso J."/>
            <person name="Kellner H."/>
            <person name="Castanera R."/>
            <person name="Alfaro M."/>
            <person name="Ramirez L."/>
            <person name="Pisabarro A.G."/>
            <person name="Kuo A."/>
            <person name="Tritt A."/>
            <person name="Lipzen A."/>
            <person name="He G."/>
            <person name="Yan M."/>
            <person name="Ng V."/>
            <person name="Cullen D."/>
            <person name="Martin F."/>
            <person name="Rosso M.-N."/>
            <person name="Henrissat B."/>
            <person name="Hibbett D."/>
            <person name="Martinez A.T."/>
            <person name="Grigoriev I.V."/>
        </authorList>
    </citation>
    <scope>NUCLEOTIDE SEQUENCE</scope>
    <source>
        <strain evidence="1">CIRM-BRFM 674</strain>
    </source>
</reference>
<organism evidence="1 2">
    <name type="scientific">Pholiota conissans</name>
    <dbReference type="NCBI Taxonomy" id="109636"/>
    <lineage>
        <taxon>Eukaryota</taxon>
        <taxon>Fungi</taxon>
        <taxon>Dikarya</taxon>
        <taxon>Basidiomycota</taxon>
        <taxon>Agaricomycotina</taxon>
        <taxon>Agaricomycetes</taxon>
        <taxon>Agaricomycetidae</taxon>
        <taxon>Agaricales</taxon>
        <taxon>Agaricineae</taxon>
        <taxon>Strophariaceae</taxon>
        <taxon>Pholiota</taxon>
    </lineage>
</organism>
<protein>
    <submittedName>
        <fullName evidence="1">Uncharacterized protein</fullName>
    </submittedName>
</protein>
<gene>
    <name evidence="1" type="ORF">BDN70DRAFT_925526</name>
</gene>
<proteinExistence type="predicted"/>
<accession>A0A9P5YP27</accession>
<dbReference type="EMBL" id="MU155502">
    <property type="protein sequence ID" value="KAF9472752.1"/>
    <property type="molecule type" value="Genomic_DNA"/>
</dbReference>
<comment type="caution">
    <text evidence="1">The sequence shown here is derived from an EMBL/GenBank/DDBJ whole genome shotgun (WGS) entry which is preliminary data.</text>
</comment>
<evidence type="ECO:0000313" key="2">
    <source>
        <dbReference type="Proteomes" id="UP000807469"/>
    </source>
</evidence>